<dbReference type="Proteomes" id="UP000015105">
    <property type="component" value="Chromosome 3D"/>
</dbReference>
<reference evidence="2" key="1">
    <citation type="journal article" date="2014" name="Science">
        <title>Ancient hybridizations among the ancestral genomes of bread wheat.</title>
        <authorList>
            <consortium name="International Wheat Genome Sequencing Consortium,"/>
            <person name="Marcussen T."/>
            <person name="Sandve S.R."/>
            <person name="Heier L."/>
            <person name="Spannagl M."/>
            <person name="Pfeifer M."/>
            <person name="Jakobsen K.S."/>
            <person name="Wulff B.B."/>
            <person name="Steuernagel B."/>
            <person name="Mayer K.F."/>
            <person name="Olsen O.A."/>
        </authorList>
    </citation>
    <scope>NUCLEOTIDE SEQUENCE [LARGE SCALE GENOMIC DNA]</scope>
    <source>
        <strain evidence="2">cv. AL8/78</strain>
    </source>
</reference>
<keyword evidence="2" id="KW-1185">Reference proteome</keyword>
<protein>
    <submittedName>
        <fullName evidence="1">Uncharacterized protein</fullName>
    </submittedName>
</protein>
<accession>A0A453GFH7</accession>
<evidence type="ECO:0000313" key="2">
    <source>
        <dbReference type="Proteomes" id="UP000015105"/>
    </source>
</evidence>
<dbReference type="AlphaFoldDB" id="A0A453GFH7"/>
<dbReference type="EnsemblPlants" id="AET3Gv20989200.1">
    <property type="protein sequence ID" value="AET3Gv20989200.1"/>
    <property type="gene ID" value="AET3Gv20989200"/>
</dbReference>
<organism evidence="1 2">
    <name type="scientific">Aegilops tauschii subsp. strangulata</name>
    <name type="common">Goatgrass</name>
    <dbReference type="NCBI Taxonomy" id="200361"/>
    <lineage>
        <taxon>Eukaryota</taxon>
        <taxon>Viridiplantae</taxon>
        <taxon>Streptophyta</taxon>
        <taxon>Embryophyta</taxon>
        <taxon>Tracheophyta</taxon>
        <taxon>Spermatophyta</taxon>
        <taxon>Magnoliopsida</taxon>
        <taxon>Liliopsida</taxon>
        <taxon>Poales</taxon>
        <taxon>Poaceae</taxon>
        <taxon>BOP clade</taxon>
        <taxon>Pooideae</taxon>
        <taxon>Triticodae</taxon>
        <taxon>Triticeae</taxon>
        <taxon>Triticinae</taxon>
        <taxon>Aegilops</taxon>
    </lineage>
</organism>
<proteinExistence type="predicted"/>
<name>A0A453GFH7_AEGTS</name>
<dbReference type="Gramene" id="AET3Gv20989200.1">
    <property type="protein sequence ID" value="AET3Gv20989200.1"/>
    <property type="gene ID" value="AET3Gv20989200"/>
</dbReference>
<evidence type="ECO:0000313" key="1">
    <source>
        <dbReference type="EnsemblPlants" id="AET3Gv20989200.1"/>
    </source>
</evidence>
<reference evidence="2" key="2">
    <citation type="journal article" date="2017" name="Nat. Plants">
        <title>The Aegilops tauschii genome reveals multiple impacts of transposons.</title>
        <authorList>
            <person name="Zhao G."/>
            <person name="Zou C."/>
            <person name="Li K."/>
            <person name="Wang K."/>
            <person name="Li T."/>
            <person name="Gao L."/>
            <person name="Zhang X."/>
            <person name="Wang H."/>
            <person name="Yang Z."/>
            <person name="Liu X."/>
            <person name="Jiang W."/>
            <person name="Mao L."/>
            <person name="Kong X."/>
            <person name="Jiao Y."/>
            <person name="Jia J."/>
        </authorList>
    </citation>
    <scope>NUCLEOTIDE SEQUENCE [LARGE SCALE GENOMIC DNA]</scope>
    <source>
        <strain evidence="2">cv. AL8/78</strain>
    </source>
</reference>
<sequence length="79" mass="9292">MSIFYHQWPMKSHHIKTHASLLIIPAKTSQINQLNYSTTFQMTAVKQEVDTTSDTSPITHDEPLCQKHNKPYEYIHRPR</sequence>
<reference evidence="1" key="3">
    <citation type="journal article" date="2017" name="Nature">
        <title>Genome sequence of the progenitor of the wheat D genome Aegilops tauschii.</title>
        <authorList>
            <person name="Luo M.C."/>
            <person name="Gu Y.Q."/>
            <person name="Puiu D."/>
            <person name="Wang H."/>
            <person name="Twardziok S.O."/>
            <person name="Deal K.R."/>
            <person name="Huo N."/>
            <person name="Zhu T."/>
            <person name="Wang L."/>
            <person name="Wang Y."/>
            <person name="McGuire P.E."/>
            <person name="Liu S."/>
            <person name="Long H."/>
            <person name="Ramasamy R.K."/>
            <person name="Rodriguez J.C."/>
            <person name="Van S.L."/>
            <person name="Yuan L."/>
            <person name="Wang Z."/>
            <person name="Xia Z."/>
            <person name="Xiao L."/>
            <person name="Anderson O.D."/>
            <person name="Ouyang S."/>
            <person name="Liang Y."/>
            <person name="Zimin A.V."/>
            <person name="Pertea G."/>
            <person name="Qi P."/>
            <person name="Bennetzen J.L."/>
            <person name="Dai X."/>
            <person name="Dawson M.W."/>
            <person name="Muller H.G."/>
            <person name="Kugler K."/>
            <person name="Rivarola-Duarte L."/>
            <person name="Spannagl M."/>
            <person name="Mayer K.F.X."/>
            <person name="Lu F.H."/>
            <person name="Bevan M.W."/>
            <person name="Leroy P."/>
            <person name="Li P."/>
            <person name="You F.M."/>
            <person name="Sun Q."/>
            <person name="Liu Z."/>
            <person name="Lyons E."/>
            <person name="Wicker T."/>
            <person name="Salzberg S.L."/>
            <person name="Devos K.M."/>
            <person name="Dvorak J."/>
        </authorList>
    </citation>
    <scope>NUCLEOTIDE SEQUENCE [LARGE SCALE GENOMIC DNA]</scope>
    <source>
        <strain evidence="1">cv. AL8/78</strain>
    </source>
</reference>
<reference evidence="1" key="4">
    <citation type="submission" date="2019-03" db="UniProtKB">
        <authorList>
            <consortium name="EnsemblPlants"/>
        </authorList>
    </citation>
    <scope>IDENTIFICATION</scope>
</reference>
<reference evidence="1" key="5">
    <citation type="journal article" date="2021" name="G3 (Bethesda)">
        <title>Aegilops tauschii genome assembly Aet v5.0 features greater sequence contiguity and improved annotation.</title>
        <authorList>
            <person name="Wang L."/>
            <person name="Zhu T."/>
            <person name="Rodriguez J.C."/>
            <person name="Deal K.R."/>
            <person name="Dubcovsky J."/>
            <person name="McGuire P.E."/>
            <person name="Lux T."/>
            <person name="Spannagl M."/>
            <person name="Mayer K.F.X."/>
            <person name="Baldrich P."/>
            <person name="Meyers B.C."/>
            <person name="Huo N."/>
            <person name="Gu Y.Q."/>
            <person name="Zhou H."/>
            <person name="Devos K.M."/>
            <person name="Bennetzen J.L."/>
            <person name="Unver T."/>
            <person name="Budak H."/>
            <person name="Gulick P.J."/>
            <person name="Galiba G."/>
            <person name="Kalapos B."/>
            <person name="Nelson D.R."/>
            <person name="Li P."/>
            <person name="You F.M."/>
            <person name="Luo M.C."/>
            <person name="Dvorak J."/>
        </authorList>
    </citation>
    <scope>NUCLEOTIDE SEQUENCE [LARGE SCALE GENOMIC DNA]</scope>
    <source>
        <strain evidence="1">cv. AL8/78</strain>
    </source>
</reference>